<reference evidence="2 3" key="1">
    <citation type="submission" date="2024-09" db="EMBL/GenBank/DDBJ databases">
        <authorList>
            <person name="Sun Q."/>
            <person name="Mori K."/>
        </authorList>
    </citation>
    <scope>NUCLEOTIDE SEQUENCE [LARGE SCALE GENOMIC DNA]</scope>
    <source>
        <strain evidence="2 3">JCM 9767</strain>
    </source>
</reference>
<keyword evidence="1" id="KW-0472">Membrane</keyword>
<comment type="caution">
    <text evidence="2">The sequence shown here is derived from an EMBL/GenBank/DDBJ whole genome shotgun (WGS) entry which is preliminary data.</text>
</comment>
<keyword evidence="1" id="KW-1133">Transmembrane helix</keyword>
<dbReference type="EMBL" id="JBHMDI010000031">
    <property type="protein sequence ID" value="MFB9348659.1"/>
    <property type="molecule type" value="Genomic_DNA"/>
</dbReference>
<name>A0ABV5L910_9ACTN</name>
<dbReference type="Proteomes" id="UP001589753">
    <property type="component" value="Unassembled WGS sequence"/>
</dbReference>
<protein>
    <submittedName>
        <fullName evidence="2">Uncharacterized protein</fullName>
    </submittedName>
</protein>
<proteinExistence type="predicted"/>
<keyword evidence="3" id="KW-1185">Reference proteome</keyword>
<organism evidence="2 3">
    <name type="scientific">Streptomyces heliomycini</name>
    <dbReference type="NCBI Taxonomy" id="284032"/>
    <lineage>
        <taxon>Bacteria</taxon>
        <taxon>Bacillati</taxon>
        <taxon>Actinomycetota</taxon>
        <taxon>Actinomycetes</taxon>
        <taxon>Kitasatosporales</taxon>
        <taxon>Streptomycetaceae</taxon>
        <taxon>Streptomyces</taxon>
    </lineage>
</organism>
<gene>
    <name evidence="2" type="ORF">ACFFUA_14505</name>
</gene>
<evidence type="ECO:0000313" key="3">
    <source>
        <dbReference type="Proteomes" id="UP001589753"/>
    </source>
</evidence>
<dbReference type="RefSeq" id="WP_366483405.1">
    <property type="nucleotide sequence ID" value="NZ_JBHMDI010000031.1"/>
</dbReference>
<evidence type="ECO:0000256" key="1">
    <source>
        <dbReference type="SAM" id="Phobius"/>
    </source>
</evidence>
<accession>A0ABV5L910</accession>
<evidence type="ECO:0000313" key="2">
    <source>
        <dbReference type="EMBL" id="MFB9348659.1"/>
    </source>
</evidence>
<keyword evidence="1" id="KW-0812">Transmembrane</keyword>
<feature type="transmembrane region" description="Helical" evidence="1">
    <location>
        <begin position="25"/>
        <end position="50"/>
    </location>
</feature>
<sequence length="53" mass="5714">MTETQRTVPNSGAAKAPRRRTRWGMLSALLGLPVLAVTGFLALMALWVLFGEG</sequence>